<feature type="transmembrane region" description="Helical" evidence="3">
    <location>
        <begin position="30"/>
        <end position="47"/>
    </location>
</feature>
<evidence type="ECO:0000256" key="2">
    <source>
        <dbReference type="SAM" id="Coils"/>
    </source>
</evidence>
<dbReference type="EMBL" id="FQXR01000019">
    <property type="protein sequence ID" value="SHI18277.1"/>
    <property type="molecule type" value="Genomic_DNA"/>
</dbReference>
<dbReference type="Gene3D" id="3.30.70.1880">
    <property type="entry name" value="Protein of unknown function DUF881"/>
    <property type="match status" value="1"/>
</dbReference>
<dbReference type="STRING" id="1123281.SAMN02745180_02646"/>
<proteinExistence type="inferred from homology"/>
<gene>
    <name evidence="4" type="ORF">SAMN02745180_02646</name>
</gene>
<keyword evidence="3" id="KW-0812">Transmembrane</keyword>
<sequence>MNSLCYNYRVIIYKILIFAKGGIKIKKENLLIFFVSIFLGILIAFQTKTVNNILNVKLPINRSNNQLVNQIKKEREANKLLEDEIKSANKIVNNYEKGVVEEDDEVKEVFDDIQKYKIMIGYEDVHGSGILIEINDLYDDFFYFTDEQVLFEKKELLMFIINSLKLGGADAIAINDLRFTNHTEIEVAGNHFEINGTSTNTPFAIKAIGNQDNLYEVVKNLVDDSMFDIKITKEEDIVIPKANKTIEYKYAEPVLNSKR</sequence>
<keyword evidence="3" id="KW-0472">Membrane</keyword>
<protein>
    <submittedName>
        <fullName evidence="4">Uncharacterized conserved protein YlxW, UPF0749 family</fullName>
    </submittedName>
</protein>
<evidence type="ECO:0000313" key="5">
    <source>
        <dbReference type="Proteomes" id="UP000184389"/>
    </source>
</evidence>
<dbReference type="PANTHER" id="PTHR37313">
    <property type="entry name" value="UPF0749 PROTEIN RV1825"/>
    <property type="match status" value="1"/>
</dbReference>
<name>A0A1M5Z1Z8_9FIRM</name>
<dbReference type="Proteomes" id="UP000184389">
    <property type="component" value="Unassembled WGS sequence"/>
</dbReference>
<evidence type="ECO:0000256" key="1">
    <source>
        <dbReference type="ARBA" id="ARBA00009108"/>
    </source>
</evidence>
<comment type="similarity">
    <text evidence="1">Belongs to the UPF0749 family.</text>
</comment>
<reference evidence="4 5" key="1">
    <citation type="submission" date="2016-11" db="EMBL/GenBank/DDBJ databases">
        <authorList>
            <person name="Jaros S."/>
            <person name="Januszkiewicz K."/>
            <person name="Wedrychowicz H."/>
        </authorList>
    </citation>
    <scope>NUCLEOTIDE SEQUENCE [LARGE SCALE GENOMIC DNA]</scope>
    <source>
        <strain evidence="4 5">DSM 13106</strain>
    </source>
</reference>
<dbReference type="Pfam" id="PF05949">
    <property type="entry name" value="DUF881"/>
    <property type="match status" value="1"/>
</dbReference>
<evidence type="ECO:0000313" key="4">
    <source>
        <dbReference type="EMBL" id="SHI18277.1"/>
    </source>
</evidence>
<dbReference type="AlphaFoldDB" id="A0A1M5Z1Z8"/>
<keyword evidence="3" id="KW-1133">Transmembrane helix</keyword>
<organism evidence="4 5">
    <name type="scientific">Sporanaerobacter acetigenes DSM 13106</name>
    <dbReference type="NCBI Taxonomy" id="1123281"/>
    <lineage>
        <taxon>Bacteria</taxon>
        <taxon>Bacillati</taxon>
        <taxon>Bacillota</taxon>
        <taxon>Tissierellia</taxon>
        <taxon>Tissierellales</taxon>
        <taxon>Sporanaerobacteraceae</taxon>
        <taxon>Sporanaerobacter</taxon>
    </lineage>
</organism>
<evidence type="ECO:0000256" key="3">
    <source>
        <dbReference type="SAM" id="Phobius"/>
    </source>
</evidence>
<accession>A0A1M5Z1Z8</accession>
<keyword evidence="2" id="KW-0175">Coiled coil</keyword>
<keyword evidence="5" id="KW-1185">Reference proteome</keyword>
<dbReference type="InterPro" id="IPR010273">
    <property type="entry name" value="DUF881"/>
</dbReference>
<dbReference type="PANTHER" id="PTHR37313:SF2">
    <property type="entry name" value="UPF0749 PROTEIN YLXX"/>
    <property type="match status" value="1"/>
</dbReference>
<feature type="coiled-coil region" evidence="2">
    <location>
        <begin position="64"/>
        <end position="98"/>
    </location>
</feature>